<sequence>MSTEEIYQNNPLHGTSLEQVVTELVEHYGFEILFAYLKLACFKNRPTIESSIKFLKKTEWAREKLEAFYLYKLKNLPKPDDSEYDKPPRDRIVPLTDKPRAPRELSLEDAERVEYNKQKKNAARAIRQKRSTDFNPWGV</sequence>
<feature type="compositionally biased region" description="Basic residues" evidence="1">
    <location>
        <begin position="118"/>
        <end position="129"/>
    </location>
</feature>
<organism evidence="2 3">
    <name type="scientific">Psychrosphaera haliotis</name>
    <dbReference type="NCBI Taxonomy" id="555083"/>
    <lineage>
        <taxon>Bacteria</taxon>
        <taxon>Pseudomonadati</taxon>
        <taxon>Pseudomonadota</taxon>
        <taxon>Gammaproteobacteria</taxon>
        <taxon>Alteromonadales</taxon>
        <taxon>Pseudoalteromonadaceae</taxon>
        <taxon>Psychrosphaera</taxon>
    </lineage>
</organism>
<dbReference type="EMBL" id="WOCD01000001">
    <property type="protein sequence ID" value="MUH71455.1"/>
    <property type="molecule type" value="Genomic_DNA"/>
</dbReference>
<proteinExistence type="predicted"/>
<dbReference type="Proteomes" id="UP000439994">
    <property type="component" value="Unassembled WGS sequence"/>
</dbReference>
<name>A0A6N8F4G0_9GAMM</name>
<dbReference type="OrthoDB" id="9806870at2"/>
<feature type="region of interest" description="Disordered" evidence="1">
    <location>
        <begin position="118"/>
        <end position="139"/>
    </location>
</feature>
<gene>
    <name evidence="2" type="ORF">GNP35_02430</name>
</gene>
<dbReference type="RefSeq" id="WP_155694192.1">
    <property type="nucleotide sequence ID" value="NZ_WOCD01000001.1"/>
</dbReference>
<dbReference type="InterPro" id="IPR036361">
    <property type="entry name" value="SAP_dom_sf"/>
</dbReference>
<dbReference type="Gene3D" id="1.10.720.30">
    <property type="entry name" value="SAP domain"/>
    <property type="match status" value="1"/>
</dbReference>
<dbReference type="GO" id="GO:0003677">
    <property type="term" value="F:DNA binding"/>
    <property type="evidence" value="ECO:0007669"/>
    <property type="project" value="UniProtKB-KW"/>
</dbReference>
<dbReference type="AlphaFoldDB" id="A0A6N8F4G0"/>
<accession>A0A6N8F4G0</accession>
<evidence type="ECO:0000313" key="2">
    <source>
        <dbReference type="EMBL" id="MUH71455.1"/>
    </source>
</evidence>
<feature type="compositionally biased region" description="Basic and acidic residues" evidence="1">
    <location>
        <begin position="77"/>
        <end position="103"/>
    </location>
</feature>
<dbReference type="InterPro" id="IPR018668">
    <property type="entry name" value="DNA-binding_VF530-like"/>
</dbReference>
<reference evidence="2 3" key="1">
    <citation type="submission" date="2019-11" db="EMBL/GenBank/DDBJ databases">
        <title>P. haliotis isolates from Z. marina roots.</title>
        <authorList>
            <person name="Cohen M."/>
            <person name="Jospin G."/>
            <person name="Eisen J.A."/>
            <person name="Coil D.A."/>
        </authorList>
    </citation>
    <scope>NUCLEOTIDE SEQUENCE [LARGE SCALE GENOMIC DNA]</scope>
    <source>
        <strain evidence="2 3">UCD-MCMsp1aY</strain>
    </source>
</reference>
<dbReference type="Pfam" id="PF09905">
    <property type="entry name" value="VF530"/>
    <property type="match status" value="1"/>
</dbReference>
<evidence type="ECO:0000256" key="1">
    <source>
        <dbReference type="SAM" id="MobiDB-lite"/>
    </source>
</evidence>
<keyword evidence="3" id="KW-1185">Reference proteome</keyword>
<evidence type="ECO:0000313" key="3">
    <source>
        <dbReference type="Proteomes" id="UP000439994"/>
    </source>
</evidence>
<protein>
    <submittedName>
        <fullName evidence="2">DNA-binding protein VF530</fullName>
    </submittedName>
</protein>
<comment type="caution">
    <text evidence="2">The sequence shown here is derived from an EMBL/GenBank/DDBJ whole genome shotgun (WGS) entry which is preliminary data.</text>
</comment>
<keyword evidence="2" id="KW-0238">DNA-binding</keyword>
<feature type="region of interest" description="Disordered" evidence="1">
    <location>
        <begin position="76"/>
        <end position="103"/>
    </location>
</feature>